<dbReference type="Proteomes" id="UP001301958">
    <property type="component" value="Unassembled WGS sequence"/>
</dbReference>
<keyword evidence="19" id="KW-1185">Reference proteome</keyword>
<name>A0AAN7GSK6_9PEZI</name>
<proteinExistence type="predicted"/>
<dbReference type="Pfam" id="PF04191">
    <property type="entry name" value="PEMT"/>
    <property type="match status" value="2"/>
</dbReference>
<reference evidence="18" key="1">
    <citation type="journal article" date="2023" name="Mol. Phylogenet. Evol.">
        <title>Genome-scale phylogeny and comparative genomics of the fungal order Sordariales.</title>
        <authorList>
            <person name="Hensen N."/>
            <person name="Bonometti L."/>
            <person name="Westerberg I."/>
            <person name="Brannstrom I.O."/>
            <person name="Guillou S."/>
            <person name="Cros-Aarteil S."/>
            <person name="Calhoun S."/>
            <person name="Haridas S."/>
            <person name="Kuo A."/>
            <person name="Mondo S."/>
            <person name="Pangilinan J."/>
            <person name="Riley R."/>
            <person name="LaButti K."/>
            <person name="Andreopoulos B."/>
            <person name="Lipzen A."/>
            <person name="Chen C."/>
            <person name="Yan M."/>
            <person name="Daum C."/>
            <person name="Ng V."/>
            <person name="Clum A."/>
            <person name="Steindorff A."/>
            <person name="Ohm R.A."/>
            <person name="Martin F."/>
            <person name="Silar P."/>
            <person name="Natvig D.O."/>
            <person name="Lalanne C."/>
            <person name="Gautier V."/>
            <person name="Ament-Velasquez S.L."/>
            <person name="Kruys A."/>
            <person name="Hutchinson M.I."/>
            <person name="Powell A.J."/>
            <person name="Barry K."/>
            <person name="Miller A.N."/>
            <person name="Grigoriev I.V."/>
            <person name="Debuchy R."/>
            <person name="Gladieux P."/>
            <person name="Hiltunen Thoren M."/>
            <person name="Johannesson H."/>
        </authorList>
    </citation>
    <scope>NUCLEOTIDE SEQUENCE</scope>
    <source>
        <strain evidence="18">CBS 990.96</strain>
    </source>
</reference>
<dbReference type="InterPro" id="IPR007318">
    <property type="entry name" value="Phopholipid_MeTrfase"/>
</dbReference>
<feature type="compositionally biased region" description="Polar residues" evidence="16">
    <location>
        <begin position="650"/>
        <end position="662"/>
    </location>
</feature>
<evidence type="ECO:0000256" key="7">
    <source>
        <dbReference type="ARBA" id="ARBA00022691"/>
    </source>
</evidence>
<dbReference type="Gene3D" id="2.60.40.2840">
    <property type="match status" value="1"/>
</dbReference>
<comment type="pathway">
    <text evidence="3">Lipid metabolism.</text>
</comment>
<dbReference type="FunFam" id="2.60.40.2840:FF:000006">
    <property type="entry name" value="Phosphatidylethanolamine N-methyltransferase"/>
    <property type="match status" value="1"/>
</dbReference>
<evidence type="ECO:0000256" key="12">
    <source>
        <dbReference type="ARBA" id="ARBA00023136"/>
    </source>
</evidence>
<evidence type="ECO:0000313" key="19">
    <source>
        <dbReference type="Proteomes" id="UP001301958"/>
    </source>
</evidence>
<comment type="caution">
    <text evidence="18">The sequence shown here is derived from an EMBL/GenBank/DDBJ whole genome shotgun (WGS) entry which is preliminary data.</text>
</comment>
<dbReference type="GO" id="GO:0006656">
    <property type="term" value="P:phosphatidylcholine biosynthetic process"/>
    <property type="evidence" value="ECO:0007669"/>
    <property type="project" value="TreeGrafter"/>
</dbReference>
<dbReference type="AlphaFoldDB" id="A0AAN7GSK6"/>
<keyword evidence="11" id="KW-0443">Lipid metabolism</keyword>
<gene>
    <name evidence="18" type="ORF">QBC38DRAFT_529583</name>
</gene>
<evidence type="ECO:0000256" key="9">
    <source>
        <dbReference type="ARBA" id="ARBA00022824"/>
    </source>
</evidence>
<feature type="transmembrane region" description="Helical" evidence="17">
    <location>
        <begin position="180"/>
        <end position="203"/>
    </location>
</feature>
<evidence type="ECO:0000256" key="16">
    <source>
        <dbReference type="SAM" id="MobiDB-lite"/>
    </source>
</evidence>
<evidence type="ECO:0000256" key="1">
    <source>
        <dbReference type="ARBA" id="ARBA00004127"/>
    </source>
</evidence>
<evidence type="ECO:0000256" key="13">
    <source>
        <dbReference type="ARBA" id="ARBA00023209"/>
    </source>
</evidence>
<keyword evidence="14" id="KW-1208">Phospholipid metabolism</keyword>
<keyword evidence="12 17" id="KW-0472">Membrane</keyword>
<dbReference type="PROSITE" id="PS50244">
    <property type="entry name" value="S5A_REDUCTASE"/>
    <property type="match status" value="1"/>
</dbReference>
<comment type="subcellular location">
    <subcellularLocation>
        <location evidence="1">Endomembrane system</location>
        <topology evidence="1">Multi-pass membrane protein</topology>
    </subcellularLocation>
</comment>
<keyword evidence="10 17" id="KW-1133">Transmembrane helix</keyword>
<dbReference type="EMBL" id="MU865355">
    <property type="protein sequence ID" value="KAK4225991.1"/>
    <property type="molecule type" value="Genomic_DNA"/>
</dbReference>
<evidence type="ECO:0000256" key="8">
    <source>
        <dbReference type="ARBA" id="ARBA00022692"/>
    </source>
</evidence>
<evidence type="ECO:0000256" key="6">
    <source>
        <dbReference type="ARBA" id="ARBA00022679"/>
    </source>
</evidence>
<evidence type="ECO:0000256" key="2">
    <source>
        <dbReference type="ARBA" id="ARBA00004969"/>
    </source>
</evidence>
<feature type="transmembrane region" description="Helical" evidence="17">
    <location>
        <begin position="100"/>
        <end position="120"/>
    </location>
</feature>
<keyword evidence="6" id="KW-0808">Transferase</keyword>
<organism evidence="18 19">
    <name type="scientific">Podospora fimiseda</name>
    <dbReference type="NCBI Taxonomy" id="252190"/>
    <lineage>
        <taxon>Eukaryota</taxon>
        <taxon>Fungi</taxon>
        <taxon>Dikarya</taxon>
        <taxon>Ascomycota</taxon>
        <taxon>Pezizomycotina</taxon>
        <taxon>Sordariomycetes</taxon>
        <taxon>Sordariomycetidae</taxon>
        <taxon>Sordariales</taxon>
        <taxon>Podosporaceae</taxon>
        <taxon>Podospora</taxon>
    </lineage>
</organism>
<keyword evidence="8 17" id="KW-0812">Transmembrane</keyword>
<feature type="region of interest" description="Disordered" evidence="16">
    <location>
        <begin position="650"/>
        <end position="670"/>
    </location>
</feature>
<dbReference type="PANTHER" id="PTHR32138:SF0">
    <property type="entry name" value="PHOSPHATIDYLETHANOLAMINE N-METHYLTRANSFERASE"/>
    <property type="match status" value="1"/>
</dbReference>
<evidence type="ECO:0000256" key="11">
    <source>
        <dbReference type="ARBA" id="ARBA00023098"/>
    </source>
</evidence>
<keyword evidence="5" id="KW-0489">Methyltransferase</keyword>
<protein>
    <submittedName>
        <fullName evidence="18">Phosphatidylethanolamine N-methyltransferase</fullName>
    </submittedName>
</protein>
<feature type="compositionally biased region" description="Low complexity" evidence="16">
    <location>
        <begin position="141"/>
        <end position="154"/>
    </location>
</feature>
<accession>A0AAN7GSK6</accession>
<evidence type="ECO:0000313" key="18">
    <source>
        <dbReference type="EMBL" id="KAK4225991.1"/>
    </source>
</evidence>
<sequence length="700" mass="78506">MCDFVSYCLFAIVCESKPDGERVLGTTARWAVGIILIVINLWVKLDAHRVVKDYAWYRGDFFYLIDQQLTFDGVFKIVPHPMYSIGYVGYYGISMMTASYNVLFISIFAHACQFAFLAVVENPHIEKTYNPPPPRLRPESETGSSDSRPSSSSSATAKAEEPVPVHNLFGIFDFYRATDWAALFLVVYFVAFTLATPFGRGQVHPAFPQVWREQGEAWRQWKRVCHLSMTVCHVSFLAACWKMYTYPEDLSHGFVLLKHVRIIGAIGLYGMALITWSKAIFAMALIGHLLTLGFISFVEKPHMQKIYGENIRKEAGLTKFINRAFPEPVRGWSKGVDTVIDETKEFVGEFVEAARSKLAAGSSTIAKDTSALFNKYPARLILNRIPPNLAGYDPKHYKLSVEGESLITADEKASGKESATARFSRGVKTKVYEYGAPIKVQWTAPANHSKKDWIGLYMVTDNRSRESTEVTSLGRWIPTCPGEYDTITEEGIVTWNQPANSKYADVALVQGQVVFGGNRLWWTQGVFEFRYHHDSAHNVMAISEPFEVRIAKVDGEDVEVGPREVEIALLPIVRNCLDRDPEIAPRTVDEPFGGHVERDGKYAQRVVYAIHHMFGVEFAPGVVPTDGNVKKLAWRICNAKQVLAPYSMSSPRVNGGATTPTTDKFPDSFKKPKQSGVDIAGMTAWFFHMLCSISPYRLGT</sequence>
<dbReference type="GO" id="GO:0012505">
    <property type="term" value="C:endomembrane system"/>
    <property type="evidence" value="ECO:0007669"/>
    <property type="project" value="UniProtKB-SubCell"/>
</dbReference>
<evidence type="ECO:0000256" key="3">
    <source>
        <dbReference type="ARBA" id="ARBA00005189"/>
    </source>
</evidence>
<evidence type="ECO:0000256" key="4">
    <source>
        <dbReference type="ARBA" id="ARBA00022516"/>
    </source>
</evidence>
<evidence type="ECO:0000256" key="15">
    <source>
        <dbReference type="ARBA" id="ARBA00057332"/>
    </source>
</evidence>
<keyword evidence="7" id="KW-0949">S-adenosyl-L-methionine</keyword>
<keyword evidence="4" id="KW-0444">Lipid biosynthesis</keyword>
<evidence type="ECO:0000256" key="10">
    <source>
        <dbReference type="ARBA" id="ARBA00022989"/>
    </source>
</evidence>
<evidence type="ECO:0000256" key="5">
    <source>
        <dbReference type="ARBA" id="ARBA00022603"/>
    </source>
</evidence>
<comment type="function">
    <text evidence="15">Catalyzes the first step of the methylation pathway of phosphatidylcholine biosynthesis, the SAM-dependent methylation of phosphatidylethanolamine (PE) to phosphatidylmonomethylethanolamine (PMME).</text>
</comment>
<keyword evidence="13" id="KW-0594">Phospholipid biosynthesis</keyword>
<evidence type="ECO:0000256" key="17">
    <source>
        <dbReference type="SAM" id="Phobius"/>
    </source>
</evidence>
<dbReference type="GO" id="GO:0004608">
    <property type="term" value="F:phosphatidylethanolamine N-methyltransferase activity"/>
    <property type="evidence" value="ECO:0007669"/>
    <property type="project" value="TreeGrafter"/>
</dbReference>
<feature type="transmembrane region" description="Helical" evidence="17">
    <location>
        <begin position="26"/>
        <end position="43"/>
    </location>
</feature>
<feature type="region of interest" description="Disordered" evidence="16">
    <location>
        <begin position="128"/>
        <end position="159"/>
    </location>
</feature>
<comment type="pathway">
    <text evidence="2">Phospholipid metabolism; phosphatidylcholine biosynthesis.</text>
</comment>
<keyword evidence="9" id="KW-0256">Endoplasmic reticulum</keyword>
<dbReference type="PANTHER" id="PTHR32138">
    <property type="entry name" value="PHOSPHATIDYLETHANOLAMINE N-METHYLTRANSFERASE"/>
    <property type="match status" value="1"/>
</dbReference>
<evidence type="ECO:0000256" key="14">
    <source>
        <dbReference type="ARBA" id="ARBA00023264"/>
    </source>
</evidence>
<dbReference type="Gene3D" id="1.20.120.1630">
    <property type="match status" value="1"/>
</dbReference>
<reference evidence="18" key="2">
    <citation type="submission" date="2023-05" db="EMBL/GenBank/DDBJ databases">
        <authorList>
            <consortium name="Lawrence Berkeley National Laboratory"/>
            <person name="Steindorff A."/>
            <person name="Hensen N."/>
            <person name="Bonometti L."/>
            <person name="Westerberg I."/>
            <person name="Brannstrom I.O."/>
            <person name="Guillou S."/>
            <person name="Cros-Aarteil S."/>
            <person name="Calhoun S."/>
            <person name="Haridas S."/>
            <person name="Kuo A."/>
            <person name="Mondo S."/>
            <person name="Pangilinan J."/>
            <person name="Riley R."/>
            <person name="Labutti K."/>
            <person name="Andreopoulos B."/>
            <person name="Lipzen A."/>
            <person name="Chen C."/>
            <person name="Yanf M."/>
            <person name="Daum C."/>
            <person name="Ng V."/>
            <person name="Clum A."/>
            <person name="Ohm R."/>
            <person name="Martin F."/>
            <person name="Silar P."/>
            <person name="Natvig D."/>
            <person name="Lalanne C."/>
            <person name="Gautier V."/>
            <person name="Ament-Velasquez S.L."/>
            <person name="Kruys A."/>
            <person name="Hutchinson M.I."/>
            <person name="Powell A.J."/>
            <person name="Barry K."/>
            <person name="Miller A.N."/>
            <person name="Grigoriev I.V."/>
            <person name="Debuchy R."/>
            <person name="Gladieux P."/>
            <person name="Thoren M.H."/>
            <person name="Johannesson H."/>
        </authorList>
    </citation>
    <scope>NUCLEOTIDE SEQUENCE</scope>
    <source>
        <strain evidence="18">CBS 990.96</strain>
    </source>
</reference>
<dbReference type="GO" id="GO:0032259">
    <property type="term" value="P:methylation"/>
    <property type="evidence" value="ECO:0007669"/>
    <property type="project" value="UniProtKB-KW"/>
</dbReference>